<comment type="caution">
    <text evidence="2">The sequence shown here is derived from an EMBL/GenBank/DDBJ whole genome shotgun (WGS) entry which is preliminary data.</text>
</comment>
<keyword evidence="3" id="KW-1185">Reference proteome</keyword>
<name>A0AAD6AQ37_9TELE</name>
<proteinExistence type="predicted"/>
<dbReference type="Proteomes" id="UP001219934">
    <property type="component" value="Unassembled WGS sequence"/>
</dbReference>
<sequence length="248" mass="28326">MSGLQCSFAHILCLIKNTRSQRLEQRRPTELRFKASLSCRREQHLCLSARLPPRIPVKALKPELCGELIAGPRNQELNDTKKESGERKLREREKGGKSVQEDSFLLTHSGNPAALHPRFQVNEPLRSRPRVWEPGLGCECNAAKVALSTLSVSLFFSDPAMTAKCSKTSDSFDSTQKRVWMIQRDRATQHFNIPNNVRETGRLFKEYHIKRVGMSAEGYAYIFPVLPIQEEQGALMSGRRYCFDQDYK</sequence>
<evidence type="ECO:0000313" key="2">
    <source>
        <dbReference type="EMBL" id="KAJ4928821.1"/>
    </source>
</evidence>
<accession>A0AAD6AQ37</accession>
<evidence type="ECO:0000256" key="1">
    <source>
        <dbReference type="SAM" id="MobiDB-lite"/>
    </source>
</evidence>
<feature type="non-terminal residue" evidence="2">
    <location>
        <position position="1"/>
    </location>
</feature>
<dbReference type="AlphaFoldDB" id="A0AAD6AQ37"/>
<gene>
    <name evidence="2" type="ORF">JOQ06_004445</name>
</gene>
<protein>
    <submittedName>
        <fullName evidence="2">Uncharacterized protein</fullName>
    </submittedName>
</protein>
<organism evidence="2 3">
    <name type="scientific">Pogonophryne albipinna</name>
    <dbReference type="NCBI Taxonomy" id="1090488"/>
    <lineage>
        <taxon>Eukaryota</taxon>
        <taxon>Metazoa</taxon>
        <taxon>Chordata</taxon>
        <taxon>Craniata</taxon>
        <taxon>Vertebrata</taxon>
        <taxon>Euteleostomi</taxon>
        <taxon>Actinopterygii</taxon>
        <taxon>Neopterygii</taxon>
        <taxon>Teleostei</taxon>
        <taxon>Neoteleostei</taxon>
        <taxon>Acanthomorphata</taxon>
        <taxon>Eupercaria</taxon>
        <taxon>Perciformes</taxon>
        <taxon>Notothenioidei</taxon>
        <taxon>Pogonophryne</taxon>
    </lineage>
</organism>
<reference evidence="2" key="1">
    <citation type="submission" date="2022-11" db="EMBL/GenBank/DDBJ databases">
        <title>Chromosome-level genome of Pogonophryne albipinna.</title>
        <authorList>
            <person name="Jo E."/>
        </authorList>
    </citation>
    <scope>NUCLEOTIDE SEQUENCE</scope>
    <source>
        <strain evidence="2">SGF0006</strain>
        <tissue evidence="2">Muscle</tissue>
    </source>
</reference>
<feature type="compositionally biased region" description="Basic and acidic residues" evidence="1">
    <location>
        <begin position="76"/>
        <end position="100"/>
    </location>
</feature>
<dbReference type="EMBL" id="JAPTMU010000017">
    <property type="protein sequence ID" value="KAJ4928821.1"/>
    <property type="molecule type" value="Genomic_DNA"/>
</dbReference>
<evidence type="ECO:0000313" key="3">
    <source>
        <dbReference type="Proteomes" id="UP001219934"/>
    </source>
</evidence>
<feature type="region of interest" description="Disordered" evidence="1">
    <location>
        <begin position="75"/>
        <end position="102"/>
    </location>
</feature>